<evidence type="ECO:0000313" key="4">
    <source>
        <dbReference type="EMBL" id="XCB24087.1"/>
    </source>
</evidence>
<dbReference type="PROSITE" id="PS50293">
    <property type="entry name" value="TPR_REGION"/>
    <property type="match status" value="1"/>
</dbReference>
<reference evidence="4" key="1">
    <citation type="submission" date="2023-08" db="EMBL/GenBank/DDBJ databases">
        <authorList>
            <person name="Messyasz A."/>
            <person name="Mannisto M.K."/>
            <person name="Kerkhof L.J."/>
            <person name="Haggblom M."/>
        </authorList>
    </citation>
    <scope>NUCLEOTIDE SEQUENCE</scope>
    <source>
        <strain evidence="4">M8UP39</strain>
    </source>
</reference>
<evidence type="ECO:0000256" key="2">
    <source>
        <dbReference type="ARBA" id="ARBA00022803"/>
    </source>
</evidence>
<feature type="repeat" description="TPR" evidence="3">
    <location>
        <begin position="130"/>
        <end position="163"/>
    </location>
</feature>
<gene>
    <name evidence="4" type="ORF">RBB81_09205</name>
</gene>
<dbReference type="RefSeq" id="WP_353073481.1">
    <property type="nucleotide sequence ID" value="NZ_CP132938.1"/>
</dbReference>
<name>A0AAU7Z5D2_9BACT</name>
<accession>A0AAU7Z5D2</accession>
<proteinExistence type="predicted"/>
<dbReference type="InterPro" id="IPR011990">
    <property type="entry name" value="TPR-like_helical_dom_sf"/>
</dbReference>
<keyword evidence="2 3" id="KW-0802">TPR repeat</keyword>
<organism evidence="4">
    <name type="scientific">Tunturiibacter gelidiferens</name>
    <dbReference type="NCBI Taxonomy" id="3069689"/>
    <lineage>
        <taxon>Bacteria</taxon>
        <taxon>Pseudomonadati</taxon>
        <taxon>Acidobacteriota</taxon>
        <taxon>Terriglobia</taxon>
        <taxon>Terriglobales</taxon>
        <taxon>Acidobacteriaceae</taxon>
        <taxon>Tunturiibacter</taxon>
    </lineage>
</organism>
<dbReference type="SMART" id="SM00028">
    <property type="entry name" value="TPR"/>
    <property type="match status" value="3"/>
</dbReference>
<dbReference type="SUPFAM" id="SSF48452">
    <property type="entry name" value="TPR-like"/>
    <property type="match status" value="1"/>
</dbReference>
<dbReference type="PANTHER" id="PTHR44858">
    <property type="entry name" value="TETRATRICOPEPTIDE REPEAT PROTEIN 6"/>
    <property type="match status" value="1"/>
</dbReference>
<reference evidence="4" key="2">
    <citation type="journal article" date="2024" name="Environ. Microbiol.">
        <title>Genome analysis and description of Tunturibacter gen. nov. expands the diversity of Terriglobia in tundra soils.</title>
        <authorList>
            <person name="Messyasz A."/>
            <person name="Mannisto M.K."/>
            <person name="Kerkhof L.J."/>
            <person name="Haggblom M.M."/>
        </authorList>
    </citation>
    <scope>NUCLEOTIDE SEQUENCE</scope>
    <source>
        <strain evidence="4">M8UP39</strain>
    </source>
</reference>
<dbReference type="KEGG" id="tgi:RBB81_09205"/>
<evidence type="ECO:0000256" key="1">
    <source>
        <dbReference type="ARBA" id="ARBA00022737"/>
    </source>
</evidence>
<dbReference type="PROSITE" id="PS50005">
    <property type="entry name" value="TPR"/>
    <property type="match status" value="2"/>
</dbReference>
<dbReference type="Pfam" id="PF13414">
    <property type="entry name" value="TPR_11"/>
    <property type="match status" value="1"/>
</dbReference>
<dbReference type="PANTHER" id="PTHR44858:SF1">
    <property type="entry name" value="UDP-N-ACETYLGLUCOSAMINE--PEPTIDE N-ACETYLGLUCOSAMINYLTRANSFERASE SPINDLY-RELATED"/>
    <property type="match status" value="1"/>
</dbReference>
<evidence type="ECO:0000256" key="3">
    <source>
        <dbReference type="PROSITE-ProRule" id="PRU00339"/>
    </source>
</evidence>
<dbReference type="InterPro" id="IPR019734">
    <property type="entry name" value="TPR_rpt"/>
</dbReference>
<protein>
    <submittedName>
        <fullName evidence="4">Tetratricopeptide repeat protein</fullName>
    </submittedName>
</protein>
<dbReference type="Gene3D" id="1.25.40.10">
    <property type="entry name" value="Tetratricopeptide repeat domain"/>
    <property type="match status" value="1"/>
</dbReference>
<keyword evidence="1" id="KW-0677">Repeat</keyword>
<dbReference type="EMBL" id="CP132938">
    <property type="protein sequence ID" value="XCB24087.1"/>
    <property type="molecule type" value="Genomic_DNA"/>
</dbReference>
<sequence length="303" mass="33915">MRPQLRLTLLLPVLGLVLSNSPLTSQKLSTSATPDAARDLRHQSADWFAIEPHLPDPATASPQKLEIAGDVLRARRFPEDALVYYGYALQRGGPEQELLIRMGVTELDLRHIEVARTYFQRVVHLQKKNAQGWNNLGAAEYVEGRYGNAVSDYSKAIKLDKKSAIYHSNLGTAYFEEKDFEKARRQFDIALTLDPDMMQHHGASGIEAHMLSPADHAHYCFEIARLYAHRGDEENMLRYLTLSSEGGFDVLGSMNSDEVLAKYRKDPRVISLVRNANALRNQKTAVADARNGGVPPLLPQIPN</sequence>
<dbReference type="AlphaFoldDB" id="A0AAU7Z5D2"/>
<feature type="repeat" description="TPR" evidence="3">
    <location>
        <begin position="164"/>
        <end position="197"/>
    </location>
</feature>
<dbReference type="InterPro" id="IPR050498">
    <property type="entry name" value="Ycf3"/>
</dbReference>